<keyword evidence="2 5" id="KW-0812">Transmembrane</keyword>
<keyword evidence="4 5" id="KW-0472">Membrane</keyword>
<dbReference type="Pfam" id="PF00149">
    <property type="entry name" value="Metallophos"/>
    <property type="match status" value="1"/>
</dbReference>
<comment type="subcellular location">
    <subcellularLocation>
        <location evidence="1">Membrane</location>
        <topology evidence="1">Multi-pass membrane protein</topology>
    </subcellularLocation>
</comment>
<dbReference type="GO" id="GO:0016787">
    <property type="term" value="F:hydrolase activity"/>
    <property type="evidence" value="ECO:0007669"/>
    <property type="project" value="InterPro"/>
</dbReference>
<dbReference type="InterPro" id="IPR029052">
    <property type="entry name" value="Metallo-depent_PP-like"/>
</dbReference>
<protein>
    <recommendedName>
        <fullName evidence="6">Calcineurin-like phosphoesterase domain-containing protein</fullName>
    </recommendedName>
</protein>
<feature type="transmembrane region" description="Helical" evidence="5">
    <location>
        <begin position="6"/>
        <end position="37"/>
    </location>
</feature>
<evidence type="ECO:0000313" key="7">
    <source>
        <dbReference type="EMBL" id="KAJ7333764.1"/>
    </source>
</evidence>
<evidence type="ECO:0000313" key="8">
    <source>
        <dbReference type="Proteomes" id="UP001163046"/>
    </source>
</evidence>
<evidence type="ECO:0000256" key="5">
    <source>
        <dbReference type="SAM" id="Phobius"/>
    </source>
</evidence>
<dbReference type="GO" id="GO:0016020">
    <property type="term" value="C:membrane"/>
    <property type="evidence" value="ECO:0007669"/>
    <property type="project" value="UniProtKB-SubCell"/>
</dbReference>
<dbReference type="InterPro" id="IPR004843">
    <property type="entry name" value="Calcineurin-like_PHP"/>
</dbReference>
<dbReference type="SUPFAM" id="SSF56300">
    <property type="entry name" value="Metallo-dependent phosphatases"/>
    <property type="match status" value="1"/>
</dbReference>
<proteinExistence type="predicted"/>
<dbReference type="GO" id="GO:0006506">
    <property type="term" value="P:GPI anchor biosynthetic process"/>
    <property type="evidence" value="ECO:0007669"/>
    <property type="project" value="InterPro"/>
</dbReference>
<dbReference type="AlphaFoldDB" id="A0A9W9YCK1"/>
<evidence type="ECO:0000256" key="2">
    <source>
        <dbReference type="ARBA" id="ARBA00022692"/>
    </source>
</evidence>
<dbReference type="Proteomes" id="UP001163046">
    <property type="component" value="Unassembled WGS sequence"/>
</dbReference>
<name>A0A9W9YCK1_9CNID</name>
<dbReference type="PANTHER" id="PTHR13315:SF4">
    <property type="entry name" value="METALLOPHOSPHOESTERASE, ISOFORM E"/>
    <property type="match status" value="1"/>
</dbReference>
<feature type="transmembrane region" description="Helical" evidence="5">
    <location>
        <begin position="317"/>
        <end position="341"/>
    </location>
</feature>
<dbReference type="EMBL" id="MU827785">
    <property type="protein sequence ID" value="KAJ7333764.1"/>
    <property type="molecule type" value="Genomic_DNA"/>
</dbReference>
<evidence type="ECO:0000259" key="6">
    <source>
        <dbReference type="Pfam" id="PF00149"/>
    </source>
</evidence>
<comment type="caution">
    <text evidence="7">The sequence shown here is derived from an EMBL/GenBank/DDBJ whole genome shotgun (WGS) entry which is preliminary data.</text>
</comment>
<evidence type="ECO:0000256" key="4">
    <source>
        <dbReference type="ARBA" id="ARBA00023136"/>
    </source>
</evidence>
<dbReference type="GO" id="GO:0005783">
    <property type="term" value="C:endoplasmic reticulum"/>
    <property type="evidence" value="ECO:0007669"/>
    <property type="project" value="TreeGrafter"/>
</dbReference>
<dbReference type="OrthoDB" id="5977743at2759"/>
<accession>A0A9W9YCK1</accession>
<gene>
    <name evidence="7" type="ORF">OS493_015855</name>
</gene>
<dbReference type="InterPro" id="IPR033308">
    <property type="entry name" value="PGAP5/Cdc1/Ted1"/>
</dbReference>
<evidence type="ECO:0000256" key="1">
    <source>
        <dbReference type="ARBA" id="ARBA00004141"/>
    </source>
</evidence>
<sequence length="365" mass="41433">MFSKCWWYWHVCAFKISLVLLVIVVAVGEVGCFWWAFFTWRVPDNSSDSLNLLLISDSHILGYKYECPGMCGYITRLDSDWYLKKAFSLALTSFSPDAVIHLGDIFDEGSIGTDYQFVEYKTRHDNIFNTPDGISRIHVAGDNDIGGEWSDSMTEQKVSRFSRHFGSINDVIKLKTFQIVKINSVSLLRGRPFKAERTTYNKTLDFIEKLPSKLDKDKISILIGHLPVTDISERQAVPLRKLINAVQPRYAFSGHLHYPATLQHKIGSVTFTEYVVPTCSYRMGTNMIGAAIAVLGVDGSIQYSALPLPRRYPFFGAYLVTLCICLVLGLPWLMSLMIFIVRLLRNRLTGRKCCLLILKLKECGK</sequence>
<reference evidence="7" key="1">
    <citation type="submission" date="2023-01" db="EMBL/GenBank/DDBJ databases">
        <title>Genome assembly of the deep-sea coral Lophelia pertusa.</title>
        <authorList>
            <person name="Herrera S."/>
            <person name="Cordes E."/>
        </authorList>
    </citation>
    <scope>NUCLEOTIDE SEQUENCE</scope>
    <source>
        <strain evidence="7">USNM1676648</strain>
        <tissue evidence="7">Polyp</tissue>
    </source>
</reference>
<organism evidence="7 8">
    <name type="scientific">Desmophyllum pertusum</name>
    <dbReference type="NCBI Taxonomy" id="174260"/>
    <lineage>
        <taxon>Eukaryota</taxon>
        <taxon>Metazoa</taxon>
        <taxon>Cnidaria</taxon>
        <taxon>Anthozoa</taxon>
        <taxon>Hexacorallia</taxon>
        <taxon>Scleractinia</taxon>
        <taxon>Caryophylliina</taxon>
        <taxon>Caryophylliidae</taxon>
        <taxon>Desmophyllum</taxon>
    </lineage>
</organism>
<dbReference type="PANTHER" id="PTHR13315">
    <property type="entry name" value="METALLO PHOSPHOESTERASE RELATED"/>
    <property type="match status" value="1"/>
</dbReference>
<dbReference type="Gene3D" id="3.60.21.10">
    <property type="match status" value="1"/>
</dbReference>
<keyword evidence="3 5" id="KW-1133">Transmembrane helix</keyword>
<feature type="domain" description="Calcineurin-like phosphoesterase" evidence="6">
    <location>
        <begin position="51"/>
        <end position="259"/>
    </location>
</feature>
<evidence type="ECO:0000256" key="3">
    <source>
        <dbReference type="ARBA" id="ARBA00022989"/>
    </source>
</evidence>
<keyword evidence="8" id="KW-1185">Reference proteome</keyword>